<gene>
    <name evidence="3" type="ORF">B0A48_12342</name>
</gene>
<dbReference type="AlphaFoldDB" id="A0A1V8SS25"/>
<dbReference type="SUPFAM" id="SSF46565">
    <property type="entry name" value="Chaperone J-domain"/>
    <property type="match status" value="1"/>
</dbReference>
<comment type="caution">
    <text evidence="3">The sequence shown here is derived from an EMBL/GenBank/DDBJ whole genome shotgun (WGS) entry which is preliminary data.</text>
</comment>
<dbReference type="InParanoid" id="A0A1V8SS25"/>
<dbReference type="STRING" id="1507870.A0A1V8SS25"/>
<feature type="transmembrane region" description="Helical" evidence="1">
    <location>
        <begin position="53"/>
        <end position="69"/>
    </location>
</feature>
<dbReference type="GO" id="GO:0042407">
    <property type="term" value="P:cristae formation"/>
    <property type="evidence" value="ECO:0007669"/>
    <property type="project" value="TreeGrafter"/>
</dbReference>
<dbReference type="Proteomes" id="UP000192596">
    <property type="component" value="Unassembled WGS sequence"/>
</dbReference>
<dbReference type="InterPro" id="IPR036869">
    <property type="entry name" value="J_dom_sf"/>
</dbReference>
<feature type="transmembrane region" description="Helical" evidence="1">
    <location>
        <begin position="168"/>
        <end position="187"/>
    </location>
</feature>
<dbReference type="InterPro" id="IPR001623">
    <property type="entry name" value="DnaJ_domain"/>
</dbReference>
<dbReference type="Gene3D" id="1.10.287.110">
    <property type="entry name" value="DnaJ domain"/>
    <property type="match status" value="1"/>
</dbReference>
<keyword evidence="1" id="KW-0812">Transmembrane</keyword>
<evidence type="ECO:0000313" key="4">
    <source>
        <dbReference type="Proteomes" id="UP000192596"/>
    </source>
</evidence>
<accession>A0A1V8SS25</accession>
<dbReference type="PANTHER" id="PTHR44157:SF1">
    <property type="entry name" value="DNAJ HOMOLOG SUBFAMILY C MEMBER 11"/>
    <property type="match status" value="1"/>
</dbReference>
<protein>
    <recommendedName>
        <fullName evidence="2">J domain-containing protein</fullName>
    </recommendedName>
</protein>
<dbReference type="GO" id="GO:0005739">
    <property type="term" value="C:mitochondrion"/>
    <property type="evidence" value="ECO:0007669"/>
    <property type="project" value="GOC"/>
</dbReference>
<evidence type="ECO:0000313" key="3">
    <source>
        <dbReference type="EMBL" id="OQO01869.1"/>
    </source>
</evidence>
<dbReference type="EMBL" id="NAJO01000029">
    <property type="protein sequence ID" value="OQO01869.1"/>
    <property type="molecule type" value="Genomic_DNA"/>
</dbReference>
<dbReference type="PROSITE" id="PS50076">
    <property type="entry name" value="DNAJ_2"/>
    <property type="match status" value="1"/>
</dbReference>
<dbReference type="Pfam" id="PF00226">
    <property type="entry name" value="DnaJ"/>
    <property type="match status" value="1"/>
</dbReference>
<keyword evidence="1" id="KW-0472">Membrane</keyword>
<feature type="transmembrane region" description="Helical" evidence="1">
    <location>
        <begin position="12"/>
        <end position="32"/>
    </location>
</feature>
<evidence type="ECO:0000256" key="1">
    <source>
        <dbReference type="SAM" id="Phobius"/>
    </source>
</evidence>
<dbReference type="PRINTS" id="PR00625">
    <property type="entry name" value="JDOMAIN"/>
</dbReference>
<dbReference type="CDD" id="cd06257">
    <property type="entry name" value="DnaJ"/>
    <property type="match status" value="1"/>
</dbReference>
<evidence type="ECO:0000259" key="2">
    <source>
        <dbReference type="PROSITE" id="PS50076"/>
    </source>
</evidence>
<keyword evidence="4" id="KW-1185">Reference proteome</keyword>
<name>A0A1V8SS25_9PEZI</name>
<keyword evidence="1" id="KW-1133">Transmembrane helix</keyword>
<dbReference type="OrthoDB" id="436519at2759"/>
<organism evidence="3 4">
    <name type="scientific">Cryoendolithus antarcticus</name>
    <dbReference type="NCBI Taxonomy" id="1507870"/>
    <lineage>
        <taxon>Eukaryota</taxon>
        <taxon>Fungi</taxon>
        <taxon>Dikarya</taxon>
        <taxon>Ascomycota</taxon>
        <taxon>Pezizomycotina</taxon>
        <taxon>Dothideomycetes</taxon>
        <taxon>Dothideomycetidae</taxon>
        <taxon>Cladosporiales</taxon>
        <taxon>Cladosporiaceae</taxon>
        <taxon>Cryoendolithus</taxon>
    </lineage>
</organism>
<dbReference type="InterPro" id="IPR052243">
    <property type="entry name" value="Mito_inner_membrane_organizer"/>
</dbReference>
<sequence>MSTNGVLSMAGWYFLPGLVTGYLQSILYTIFIRAGDPKPAPGSPRFVKDRRRVHVFVVLFYLAYTVYEADWQLRKESDFYQALGVAHDASEKAIQSRFRRLTVQFHPDKVNDIDKERVEAIYVRLQVAKDTLVDPIKRFAYDRFGREMLAWTHCKTLSDFVFHGVKNISTYYFSTAVGLLLLGVLGYMQSGKFWRYMVMATLFVVELHTMTRPTFPPLLAKAVNPLLSMTGLRPPYLPFQMLALLRKLAITFFIAMSQLAPLLRDPGSAAPASDTVTPQDLDRIDALAKAADQETGRLLGLELAPFAGDEHAVKSLRAALKDWLVQNTVRNDTEVRAAMSCVFEGRRASA</sequence>
<feature type="domain" description="J" evidence="2">
    <location>
        <begin position="78"/>
        <end position="145"/>
    </location>
</feature>
<dbReference type="SMART" id="SM00271">
    <property type="entry name" value="DnaJ"/>
    <property type="match status" value="1"/>
</dbReference>
<dbReference type="PANTHER" id="PTHR44157">
    <property type="entry name" value="DNAJ HOMOLOG SUBFAMILY C MEMBER 11"/>
    <property type="match status" value="1"/>
</dbReference>
<proteinExistence type="predicted"/>
<reference evidence="4" key="1">
    <citation type="submission" date="2017-03" db="EMBL/GenBank/DDBJ databases">
        <title>Genomes of endolithic fungi from Antarctica.</title>
        <authorList>
            <person name="Coleine C."/>
            <person name="Masonjones S."/>
            <person name="Stajich J.E."/>
        </authorList>
    </citation>
    <scope>NUCLEOTIDE SEQUENCE [LARGE SCALE GENOMIC DNA]</scope>
    <source>
        <strain evidence="4">CCFEE 5527</strain>
    </source>
</reference>